<accession>A0A1G9JIL3</accession>
<proteinExistence type="predicted"/>
<dbReference type="RefSeq" id="WP_176929756.1">
    <property type="nucleotide sequence ID" value="NZ_FNET01000010.1"/>
</dbReference>
<organism evidence="4 5">
    <name type="scientific">Lentzea albidocapillata subsp. violacea</name>
    <dbReference type="NCBI Taxonomy" id="128104"/>
    <lineage>
        <taxon>Bacteria</taxon>
        <taxon>Bacillati</taxon>
        <taxon>Actinomycetota</taxon>
        <taxon>Actinomycetes</taxon>
        <taxon>Pseudonocardiales</taxon>
        <taxon>Pseudonocardiaceae</taxon>
        <taxon>Lentzea</taxon>
    </lineage>
</organism>
<dbReference type="InterPro" id="IPR014030">
    <property type="entry name" value="Ketoacyl_synth_N"/>
</dbReference>
<evidence type="ECO:0000313" key="5">
    <source>
        <dbReference type="Proteomes" id="UP000199682"/>
    </source>
</evidence>
<dbReference type="Gene3D" id="3.40.47.10">
    <property type="match status" value="1"/>
</dbReference>
<dbReference type="Proteomes" id="UP000199682">
    <property type="component" value="Unassembled WGS sequence"/>
</dbReference>
<dbReference type="InterPro" id="IPR016039">
    <property type="entry name" value="Thiolase-like"/>
</dbReference>
<keyword evidence="1" id="KW-0808">Transferase</keyword>
<sequence>MTAQAALADRDGTRTAELVLSKWFVVSPYGVGNDPFADGVLSGRSAISGVDRSQFDVPYELVGLVPDFSAAKYLGNKGTRLMDRLTALAVTAAGGLVDQCREDLVADPERAALVLGTGWASVQSIMDTTRDSLTGDKPYHVDPAKFPNTVMNKAAGQSAIWHTIKGPNTTISGDWLTALLTLSYAARLVRGGHCDRALCGVAEEYSAQRAWLEWHAGRAGGDGMSALGEGSAFFLLESAADAERSGRTPLVRLLATRFTAFGAHGDAGAALRDCVRAALRQAGVGPEQVRVVAPASAGAAPVENDVLTEEFGASAPEWIRSRHLIGDASAASAGFQIAAVLAAAGRRPLGRDEAAVVTTIGRDGMTGCLVLGGCGGSS</sequence>
<dbReference type="InterPro" id="IPR000794">
    <property type="entry name" value="Beta-ketoacyl_synthase"/>
</dbReference>
<gene>
    <name evidence="4" type="ORF">SAMN04488074_110263</name>
</gene>
<name>A0A1G9JIL3_9PSEU</name>
<evidence type="ECO:0000259" key="3">
    <source>
        <dbReference type="Pfam" id="PF00109"/>
    </source>
</evidence>
<protein>
    <submittedName>
        <fullName evidence="4">3-oxoacyl-[acyl-carrier-protein] synthase II</fullName>
    </submittedName>
</protein>
<dbReference type="Pfam" id="PF00109">
    <property type="entry name" value="ketoacyl-synt"/>
    <property type="match status" value="1"/>
</dbReference>
<reference evidence="5" key="1">
    <citation type="submission" date="2016-10" db="EMBL/GenBank/DDBJ databases">
        <authorList>
            <person name="Varghese N."/>
            <person name="Submissions S."/>
        </authorList>
    </citation>
    <scope>NUCLEOTIDE SEQUENCE [LARGE SCALE GENOMIC DNA]</scope>
    <source>
        <strain evidence="5">DSM 44796</strain>
    </source>
</reference>
<evidence type="ECO:0000256" key="1">
    <source>
        <dbReference type="ARBA" id="ARBA00022679"/>
    </source>
</evidence>
<dbReference type="EMBL" id="FNET01000010">
    <property type="protein sequence ID" value="SDL37328.1"/>
    <property type="molecule type" value="Genomic_DNA"/>
</dbReference>
<feature type="domain" description="Beta-ketoacyl synthase-like N-terminal" evidence="3">
    <location>
        <begin position="26"/>
        <end position="238"/>
    </location>
</feature>
<evidence type="ECO:0000313" key="4">
    <source>
        <dbReference type="EMBL" id="SDL37328.1"/>
    </source>
</evidence>
<dbReference type="AlphaFoldDB" id="A0A1G9JIL3"/>
<evidence type="ECO:0000256" key="2">
    <source>
        <dbReference type="ARBA" id="ARBA00023315"/>
    </source>
</evidence>
<dbReference type="GO" id="GO:0006633">
    <property type="term" value="P:fatty acid biosynthetic process"/>
    <property type="evidence" value="ECO:0007669"/>
    <property type="project" value="TreeGrafter"/>
</dbReference>
<keyword evidence="2" id="KW-0012">Acyltransferase</keyword>
<dbReference type="PANTHER" id="PTHR11712">
    <property type="entry name" value="POLYKETIDE SYNTHASE-RELATED"/>
    <property type="match status" value="1"/>
</dbReference>
<dbReference type="GO" id="GO:0004315">
    <property type="term" value="F:3-oxoacyl-[acyl-carrier-protein] synthase activity"/>
    <property type="evidence" value="ECO:0007669"/>
    <property type="project" value="TreeGrafter"/>
</dbReference>
<dbReference type="PANTHER" id="PTHR11712:SF322">
    <property type="entry name" value="POLYKETIDE BETA-KETOACYL SYNTHASE 2-RELATED"/>
    <property type="match status" value="1"/>
</dbReference>
<dbReference type="SUPFAM" id="SSF53901">
    <property type="entry name" value="Thiolase-like"/>
    <property type="match status" value="2"/>
</dbReference>